<sequence length="124" mass="13571">MSGGRWGSPQRRVQLTDQFSDPPTATRGDRVAPQDAHHDGRRKDPRLRDVVGSDGGIVSGGEFERSCGMSGRSEDVLDLSSFRQGVEERRTGRGEGRARSVARRGLSCIASLLSRPLRRPRAVT</sequence>
<keyword evidence="3" id="KW-1185">Reference proteome</keyword>
<feature type="region of interest" description="Disordered" evidence="1">
    <location>
        <begin position="1"/>
        <end position="70"/>
    </location>
</feature>
<dbReference type="Proteomes" id="UP000298860">
    <property type="component" value="Unassembled WGS sequence"/>
</dbReference>
<accession>A0A4D4J9X8</accession>
<protein>
    <submittedName>
        <fullName evidence="2">Uncharacterized protein</fullName>
    </submittedName>
</protein>
<feature type="compositionally biased region" description="Basic and acidic residues" evidence="1">
    <location>
        <begin position="27"/>
        <end position="51"/>
    </location>
</feature>
<organism evidence="2 3">
    <name type="scientific">Gandjariella thermophila</name>
    <dbReference type="NCBI Taxonomy" id="1931992"/>
    <lineage>
        <taxon>Bacteria</taxon>
        <taxon>Bacillati</taxon>
        <taxon>Actinomycetota</taxon>
        <taxon>Actinomycetes</taxon>
        <taxon>Pseudonocardiales</taxon>
        <taxon>Pseudonocardiaceae</taxon>
        <taxon>Gandjariella</taxon>
    </lineage>
</organism>
<reference evidence="3" key="1">
    <citation type="submission" date="2019-04" db="EMBL/GenBank/DDBJ databases">
        <title>Draft genome sequence of Pseudonocardiaceae bacterium SL3-2-4.</title>
        <authorList>
            <person name="Ningsih F."/>
            <person name="Yokota A."/>
            <person name="Sakai Y."/>
            <person name="Nanatani K."/>
            <person name="Yabe S."/>
            <person name="Oetari A."/>
            <person name="Sjamsuridzal W."/>
        </authorList>
    </citation>
    <scope>NUCLEOTIDE SEQUENCE [LARGE SCALE GENOMIC DNA]</scope>
    <source>
        <strain evidence="3">SL3-2-4</strain>
    </source>
</reference>
<name>A0A4D4J9X8_9PSEU</name>
<evidence type="ECO:0000313" key="2">
    <source>
        <dbReference type="EMBL" id="GDY31800.1"/>
    </source>
</evidence>
<comment type="caution">
    <text evidence="2">The sequence shown here is derived from an EMBL/GenBank/DDBJ whole genome shotgun (WGS) entry which is preliminary data.</text>
</comment>
<proteinExistence type="predicted"/>
<dbReference type="EMBL" id="BJFL01000017">
    <property type="protein sequence ID" value="GDY31800.1"/>
    <property type="molecule type" value="Genomic_DNA"/>
</dbReference>
<evidence type="ECO:0000313" key="3">
    <source>
        <dbReference type="Proteomes" id="UP000298860"/>
    </source>
</evidence>
<feature type="compositionally biased region" description="Polar residues" evidence="1">
    <location>
        <begin position="11"/>
        <end position="23"/>
    </location>
</feature>
<dbReference type="AlphaFoldDB" id="A0A4D4J9X8"/>
<gene>
    <name evidence="2" type="ORF">GTS_34330</name>
</gene>
<evidence type="ECO:0000256" key="1">
    <source>
        <dbReference type="SAM" id="MobiDB-lite"/>
    </source>
</evidence>